<dbReference type="PANTHER" id="PTHR31439:SF7">
    <property type="entry name" value="EXPRESSED PROTEIN"/>
    <property type="match status" value="1"/>
</dbReference>
<feature type="region of interest" description="Disordered" evidence="1">
    <location>
        <begin position="101"/>
        <end position="196"/>
    </location>
</feature>
<reference evidence="2" key="3">
    <citation type="submission" date="2021-05" db="UniProtKB">
        <authorList>
            <consortium name="EnsemblPlants"/>
        </authorList>
    </citation>
    <scope>IDENTIFICATION</scope>
    <source>
        <strain evidence="2">cv. B73</strain>
    </source>
</reference>
<evidence type="ECO:0000256" key="1">
    <source>
        <dbReference type="SAM" id="MobiDB-lite"/>
    </source>
</evidence>
<feature type="compositionally biased region" description="Basic and acidic residues" evidence="1">
    <location>
        <begin position="183"/>
        <end position="196"/>
    </location>
</feature>
<dbReference type="PANTHER" id="PTHR31439">
    <property type="entry name" value="EXPRESSED PROTEIN"/>
    <property type="match status" value="1"/>
</dbReference>
<dbReference type="AlphaFoldDB" id="A0A804P064"/>
<evidence type="ECO:0000313" key="3">
    <source>
        <dbReference type="Proteomes" id="UP000007305"/>
    </source>
</evidence>
<evidence type="ECO:0000313" key="2">
    <source>
        <dbReference type="EnsemblPlants" id="Zm00001eb199220_P001"/>
    </source>
</evidence>
<feature type="compositionally biased region" description="Gly residues" evidence="1">
    <location>
        <begin position="145"/>
        <end position="161"/>
    </location>
</feature>
<sequence>MTAAIRTGKKQKKTTTSWTARAISHPISASGLACGSASYATGPSLGRSTRNPEHDVEMTCTVKGAFSGATKLANDGVAPRIKAKMRSSVRRRSRCWRWERRPAPEKPSRVRRRTRAEWGRSQGSDGRAPWVSREDSTSWSRASGLGRGARGCGSTGPGQVAGVGPPARVGGGRLGRCCSVGTERSEAREGRREDAR</sequence>
<proteinExistence type="predicted"/>
<dbReference type="Gramene" id="Zm00001eb199220_T001">
    <property type="protein sequence ID" value="Zm00001eb199220_P001"/>
    <property type="gene ID" value="Zm00001eb199220"/>
</dbReference>
<reference evidence="3" key="1">
    <citation type="journal article" date="2009" name="Science">
        <title>The B73 maize genome: complexity, diversity, and dynamics.</title>
        <authorList>
            <person name="Schnable P.S."/>
            <person name="Ware D."/>
            <person name="Fulton R.S."/>
            <person name="Stein J.C."/>
            <person name="Wei F."/>
            <person name="Pasternak S."/>
            <person name="Liang C."/>
            <person name="Zhang J."/>
            <person name="Fulton L."/>
            <person name="Graves T.A."/>
            <person name="Minx P."/>
            <person name="Reily A.D."/>
            <person name="Courtney L."/>
            <person name="Kruchowski S.S."/>
            <person name="Tomlinson C."/>
            <person name="Strong C."/>
            <person name="Delehaunty K."/>
            <person name="Fronick C."/>
            <person name="Courtney B."/>
            <person name="Rock S.M."/>
            <person name="Belter E."/>
            <person name="Du F."/>
            <person name="Kim K."/>
            <person name="Abbott R.M."/>
            <person name="Cotton M."/>
            <person name="Levy A."/>
            <person name="Marchetto P."/>
            <person name="Ochoa K."/>
            <person name="Jackson S.M."/>
            <person name="Gillam B."/>
            <person name="Chen W."/>
            <person name="Yan L."/>
            <person name="Higginbotham J."/>
            <person name="Cardenas M."/>
            <person name="Waligorski J."/>
            <person name="Applebaum E."/>
            <person name="Phelps L."/>
            <person name="Falcone J."/>
            <person name="Kanchi K."/>
            <person name="Thane T."/>
            <person name="Scimone A."/>
            <person name="Thane N."/>
            <person name="Henke J."/>
            <person name="Wang T."/>
            <person name="Ruppert J."/>
            <person name="Shah N."/>
            <person name="Rotter K."/>
            <person name="Hodges J."/>
            <person name="Ingenthron E."/>
            <person name="Cordes M."/>
            <person name="Kohlberg S."/>
            <person name="Sgro J."/>
            <person name="Delgado B."/>
            <person name="Mead K."/>
            <person name="Chinwalla A."/>
            <person name="Leonard S."/>
            <person name="Crouse K."/>
            <person name="Collura K."/>
            <person name="Kudrna D."/>
            <person name="Currie J."/>
            <person name="He R."/>
            <person name="Angelova A."/>
            <person name="Rajasekar S."/>
            <person name="Mueller T."/>
            <person name="Lomeli R."/>
            <person name="Scara G."/>
            <person name="Ko A."/>
            <person name="Delaney K."/>
            <person name="Wissotski M."/>
            <person name="Lopez G."/>
            <person name="Campos D."/>
            <person name="Braidotti M."/>
            <person name="Ashley E."/>
            <person name="Golser W."/>
            <person name="Kim H."/>
            <person name="Lee S."/>
            <person name="Lin J."/>
            <person name="Dujmic Z."/>
            <person name="Kim W."/>
            <person name="Talag J."/>
            <person name="Zuccolo A."/>
            <person name="Fan C."/>
            <person name="Sebastian A."/>
            <person name="Kramer M."/>
            <person name="Spiegel L."/>
            <person name="Nascimento L."/>
            <person name="Zutavern T."/>
            <person name="Miller B."/>
            <person name="Ambroise C."/>
            <person name="Muller S."/>
            <person name="Spooner W."/>
            <person name="Narechania A."/>
            <person name="Ren L."/>
            <person name="Wei S."/>
            <person name="Kumari S."/>
            <person name="Faga B."/>
            <person name="Levy M.J."/>
            <person name="McMahan L."/>
            <person name="Van Buren P."/>
            <person name="Vaughn M.W."/>
            <person name="Ying K."/>
            <person name="Yeh C.-T."/>
            <person name="Emrich S.J."/>
            <person name="Jia Y."/>
            <person name="Kalyanaraman A."/>
            <person name="Hsia A.-P."/>
            <person name="Barbazuk W.B."/>
            <person name="Baucom R.S."/>
            <person name="Brutnell T.P."/>
            <person name="Carpita N.C."/>
            <person name="Chaparro C."/>
            <person name="Chia J.-M."/>
            <person name="Deragon J.-M."/>
            <person name="Estill J.C."/>
            <person name="Fu Y."/>
            <person name="Jeddeloh J.A."/>
            <person name="Han Y."/>
            <person name="Lee H."/>
            <person name="Li P."/>
            <person name="Lisch D.R."/>
            <person name="Liu S."/>
            <person name="Liu Z."/>
            <person name="Nagel D.H."/>
            <person name="McCann M.C."/>
            <person name="SanMiguel P."/>
            <person name="Myers A.M."/>
            <person name="Nettleton D."/>
            <person name="Nguyen J."/>
            <person name="Penning B.W."/>
            <person name="Ponnala L."/>
            <person name="Schneider K.L."/>
            <person name="Schwartz D.C."/>
            <person name="Sharma A."/>
            <person name="Soderlund C."/>
            <person name="Springer N.M."/>
            <person name="Sun Q."/>
            <person name="Wang H."/>
            <person name="Waterman M."/>
            <person name="Westerman R."/>
            <person name="Wolfgruber T.K."/>
            <person name="Yang L."/>
            <person name="Yu Y."/>
            <person name="Zhang L."/>
            <person name="Zhou S."/>
            <person name="Zhu Q."/>
            <person name="Bennetzen J.L."/>
            <person name="Dawe R.K."/>
            <person name="Jiang J."/>
            <person name="Jiang N."/>
            <person name="Presting G.G."/>
            <person name="Wessler S.R."/>
            <person name="Aluru S."/>
            <person name="Martienssen R.A."/>
            <person name="Clifton S.W."/>
            <person name="McCombie W.R."/>
            <person name="Wing R.A."/>
            <person name="Wilson R.K."/>
        </authorList>
    </citation>
    <scope>NUCLEOTIDE SEQUENCE [LARGE SCALE GENOMIC DNA]</scope>
    <source>
        <strain evidence="3">cv. B73</strain>
    </source>
</reference>
<keyword evidence="3" id="KW-1185">Reference proteome</keyword>
<dbReference type="InParanoid" id="A0A804P064"/>
<organism evidence="2 3">
    <name type="scientific">Zea mays</name>
    <name type="common">Maize</name>
    <dbReference type="NCBI Taxonomy" id="4577"/>
    <lineage>
        <taxon>Eukaryota</taxon>
        <taxon>Viridiplantae</taxon>
        <taxon>Streptophyta</taxon>
        <taxon>Embryophyta</taxon>
        <taxon>Tracheophyta</taxon>
        <taxon>Spermatophyta</taxon>
        <taxon>Magnoliopsida</taxon>
        <taxon>Liliopsida</taxon>
        <taxon>Poales</taxon>
        <taxon>Poaceae</taxon>
        <taxon>PACMAD clade</taxon>
        <taxon>Panicoideae</taxon>
        <taxon>Andropogonodae</taxon>
        <taxon>Andropogoneae</taxon>
        <taxon>Tripsacinae</taxon>
        <taxon>Zea</taxon>
    </lineage>
</organism>
<reference evidence="2" key="2">
    <citation type="submission" date="2019-07" db="EMBL/GenBank/DDBJ databases">
        <authorList>
            <person name="Seetharam A."/>
            <person name="Woodhouse M."/>
            <person name="Cannon E."/>
        </authorList>
    </citation>
    <scope>NUCLEOTIDE SEQUENCE [LARGE SCALE GENOMIC DNA]</scope>
    <source>
        <strain evidence="2">cv. B73</strain>
    </source>
</reference>
<dbReference type="PROSITE" id="PS51257">
    <property type="entry name" value="PROKAR_LIPOPROTEIN"/>
    <property type="match status" value="1"/>
</dbReference>
<dbReference type="Proteomes" id="UP000007305">
    <property type="component" value="Chromosome 4"/>
</dbReference>
<protein>
    <submittedName>
        <fullName evidence="2">Uncharacterized protein</fullName>
    </submittedName>
</protein>
<accession>A0A804P064</accession>
<dbReference type="EnsemblPlants" id="Zm00001eb199220_T001">
    <property type="protein sequence ID" value="Zm00001eb199220_P001"/>
    <property type="gene ID" value="Zm00001eb199220"/>
</dbReference>
<name>A0A804P064_MAIZE</name>